<dbReference type="GO" id="GO:0019941">
    <property type="term" value="P:modification-dependent protein catabolic process"/>
    <property type="evidence" value="ECO:0007669"/>
    <property type="project" value="InterPro"/>
</dbReference>
<evidence type="ECO:0000256" key="6">
    <source>
        <dbReference type="ARBA" id="ARBA00032321"/>
    </source>
</evidence>
<keyword evidence="5" id="KW-0833">Ubl conjugation pathway</keyword>
<dbReference type="GO" id="GO:0010498">
    <property type="term" value="P:proteasomal protein catabolic process"/>
    <property type="evidence" value="ECO:0007669"/>
    <property type="project" value="InterPro"/>
</dbReference>
<accession>A0A2A9DRE3</accession>
<comment type="similarity">
    <text evidence="2">Belongs to the prokaryotic ubiquitin-like protein family.</text>
</comment>
<reference evidence="8 9" key="1">
    <citation type="submission" date="2017-10" db="EMBL/GenBank/DDBJ databases">
        <title>Sequencing the genomes of 1000 actinobacteria strains.</title>
        <authorList>
            <person name="Klenk H.-P."/>
        </authorList>
    </citation>
    <scope>NUCLEOTIDE SEQUENCE [LARGE SCALE GENOMIC DNA]</scope>
    <source>
        <strain evidence="8 9">DSM 20688</strain>
    </source>
</reference>
<evidence type="ECO:0000256" key="1">
    <source>
        <dbReference type="ARBA" id="ARBA00004707"/>
    </source>
</evidence>
<dbReference type="RefSeq" id="WP_048381717.1">
    <property type="nucleotide sequence ID" value="NZ_LDYE01000011.1"/>
</dbReference>
<dbReference type="Proteomes" id="UP000221653">
    <property type="component" value="Unassembled WGS sequence"/>
</dbReference>
<evidence type="ECO:0000256" key="7">
    <source>
        <dbReference type="SAM" id="MobiDB-lite"/>
    </source>
</evidence>
<comment type="pathway">
    <text evidence="1">Protein degradation; proteasomal Pup-dependent pathway.</text>
</comment>
<dbReference type="AlphaFoldDB" id="A0A2A9DRE3"/>
<evidence type="ECO:0000313" key="8">
    <source>
        <dbReference type="EMBL" id="PFG28725.1"/>
    </source>
</evidence>
<dbReference type="EMBL" id="PDJF01000001">
    <property type="protein sequence ID" value="PFG28725.1"/>
    <property type="molecule type" value="Genomic_DNA"/>
</dbReference>
<evidence type="ECO:0000256" key="2">
    <source>
        <dbReference type="ARBA" id="ARBA00010616"/>
    </source>
</evidence>
<feature type="region of interest" description="Disordered" evidence="7">
    <location>
        <begin position="1"/>
        <end position="35"/>
    </location>
</feature>
<evidence type="ECO:0000313" key="9">
    <source>
        <dbReference type="Proteomes" id="UP000221653"/>
    </source>
</evidence>
<feature type="compositionally biased region" description="Polar residues" evidence="7">
    <location>
        <begin position="1"/>
        <end position="12"/>
    </location>
</feature>
<dbReference type="InterPro" id="IPR008515">
    <property type="entry name" value="Ubiquitin-like_Pup"/>
</dbReference>
<proteinExistence type="inferred from homology"/>
<dbReference type="STRING" id="1724.GCA_001044175_00485"/>
<protein>
    <recommendedName>
        <fullName evidence="3">Prokaryotic ubiquitin-like protein Pup</fullName>
    </recommendedName>
    <alternativeName>
        <fullName evidence="6">Bacterial ubiquitin-like modifier</fullName>
    </alternativeName>
</protein>
<feature type="compositionally biased region" description="Basic and acidic residues" evidence="7">
    <location>
        <begin position="14"/>
        <end position="24"/>
    </location>
</feature>
<comment type="caution">
    <text evidence="8">The sequence shown here is derived from an EMBL/GenBank/DDBJ whole genome shotgun (WGS) entry which is preliminary data.</text>
</comment>
<name>A0A2A9DRE3_9CORY</name>
<evidence type="ECO:0000256" key="3">
    <source>
        <dbReference type="ARBA" id="ARBA00016748"/>
    </source>
</evidence>
<keyword evidence="4" id="KW-1017">Isopeptide bond</keyword>
<dbReference type="NCBIfam" id="TIGR03687">
    <property type="entry name" value="pupylate_cterm"/>
    <property type="match status" value="1"/>
</dbReference>
<sequence length="62" mass="6714">MAQQGFTSSNAHDNAPDDHGEEHVAAPQIDTQSADDLLAEIDDLLEENAEEFVNSYVQKGGQ</sequence>
<dbReference type="GO" id="GO:0070490">
    <property type="term" value="P:protein pupylation"/>
    <property type="evidence" value="ECO:0007669"/>
    <property type="project" value="InterPro"/>
</dbReference>
<gene>
    <name evidence="8" type="ORF">ATK06_1845</name>
</gene>
<keyword evidence="9" id="KW-1185">Reference proteome</keyword>
<dbReference type="GO" id="GO:0070628">
    <property type="term" value="F:proteasome binding"/>
    <property type="evidence" value="ECO:0007669"/>
    <property type="project" value="InterPro"/>
</dbReference>
<dbReference type="UniPathway" id="UPA00997"/>
<dbReference type="Pfam" id="PF05639">
    <property type="entry name" value="Pup"/>
    <property type="match status" value="1"/>
</dbReference>
<organism evidence="8 9">
    <name type="scientific">Corynebacterium renale</name>
    <dbReference type="NCBI Taxonomy" id="1724"/>
    <lineage>
        <taxon>Bacteria</taxon>
        <taxon>Bacillati</taxon>
        <taxon>Actinomycetota</taxon>
        <taxon>Actinomycetes</taxon>
        <taxon>Mycobacteriales</taxon>
        <taxon>Corynebacteriaceae</taxon>
        <taxon>Corynebacterium</taxon>
    </lineage>
</organism>
<evidence type="ECO:0000256" key="4">
    <source>
        <dbReference type="ARBA" id="ARBA00022499"/>
    </source>
</evidence>
<dbReference type="GO" id="GO:0031386">
    <property type="term" value="F:protein tag activity"/>
    <property type="evidence" value="ECO:0007669"/>
    <property type="project" value="InterPro"/>
</dbReference>
<evidence type="ECO:0000256" key="5">
    <source>
        <dbReference type="ARBA" id="ARBA00022786"/>
    </source>
</evidence>